<proteinExistence type="predicted"/>
<name>A0ACC2W6M7_9TREE</name>
<evidence type="ECO:0000313" key="1">
    <source>
        <dbReference type="EMBL" id="KAJ9107378.1"/>
    </source>
</evidence>
<comment type="caution">
    <text evidence="1">The sequence shown here is derived from an EMBL/GenBank/DDBJ whole genome shotgun (WGS) entry which is preliminary data.</text>
</comment>
<protein>
    <submittedName>
        <fullName evidence="1">Uncharacterized protein</fullName>
    </submittedName>
</protein>
<sequence>MSVRSTFLYNLGLFGFTSVLFLSYSIVFVRHVYNGLSSDILDELALAATIFYAQSVHVSYQSYIESRGGSMPPLTIGPFTIPPGIIGQAATPVLGSAAAYRPISSEDGTFDRYMTATPDLEDTDAGYSGNNSIIVSPPTPTGSEATFESPRLQTPGSEFYTNPKVRAYPEVTPSKPSALIRKISGDWFGRRAETADDLERGNEMQGLGMGGLECSRNGV</sequence>
<keyword evidence="2" id="KW-1185">Reference proteome</keyword>
<evidence type="ECO:0000313" key="2">
    <source>
        <dbReference type="Proteomes" id="UP001227268"/>
    </source>
</evidence>
<dbReference type="EMBL" id="JASBWT010000002">
    <property type="protein sequence ID" value="KAJ9107378.1"/>
    <property type="molecule type" value="Genomic_DNA"/>
</dbReference>
<gene>
    <name evidence="1" type="ORF">QFC21_000828</name>
</gene>
<dbReference type="Proteomes" id="UP001227268">
    <property type="component" value="Unassembled WGS sequence"/>
</dbReference>
<accession>A0ACC2W6M7</accession>
<organism evidence="1 2">
    <name type="scientific">Naganishia friedmannii</name>
    <dbReference type="NCBI Taxonomy" id="89922"/>
    <lineage>
        <taxon>Eukaryota</taxon>
        <taxon>Fungi</taxon>
        <taxon>Dikarya</taxon>
        <taxon>Basidiomycota</taxon>
        <taxon>Agaricomycotina</taxon>
        <taxon>Tremellomycetes</taxon>
        <taxon>Filobasidiales</taxon>
        <taxon>Filobasidiaceae</taxon>
        <taxon>Naganishia</taxon>
    </lineage>
</organism>
<reference evidence="1" key="1">
    <citation type="submission" date="2023-04" db="EMBL/GenBank/DDBJ databases">
        <title>Draft Genome sequencing of Naganishia species isolated from polar environments using Oxford Nanopore Technology.</title>
        <authorList>
            <person name="Leo P."/>
            <person name="Venkateswaran K."/>
        </authorList>
    </citation>
    <scope>NUCLEOTIDE SEQUENCE</scope>
    <source>
        <strain evidence="1">MNA-CCFEE 5423</strain>
    </source>
</reference>